<evidence type="ECO:0000256" key="2">
    <source>
        <dbReference type="ARBA" id="ARBA00022722"/>
    </source>
</evidence>
<dbReference type="PANTHER" id="PTHR30231:SF41">
    <property type="entry name" value="DNA POLYMERASE III SUBUNIT EPSILON"/>
    <property type="match status" value="1"/>
</dbReference>
<dbReference type="EC" id="2.7.7.7" evidence="1"/>
<comment type="catalytic activity">
    <reaction evidence="4">
        <text>DNA(n) + a 2'-deoxyribonucleoside 5'-triphosphate = DNA(n+1) + diphosphate</text>
        <dbReference type="Rhea" id="RHEA:22508"/>
        <dbReference type="Rhea" id="RHEA-COMP:17339"/>
        <dbReference type="Rhea" id="RHEA-COMP:17340"/>
        <dbReference type="ChEBI" id="CHEBI:33019"/>
        <dbReference type="ChEBI" id="CHEBI:61560"/>
        <dbReference type="ChEBI" id="CHEBI:173112"/>
        <dbReference type="EC" id="2.7.7.7"/>
    </reaction>
</comment>
<evidence type="ECO:0000259" key="5">
    <source>
        <dbReference type="SMART" id="SM00479"/>
    </source>
</evidence>
<dbReference type="Gene3D" id="3.30.420.10">
    <property type="entry name" value="Ribonuclease H-like superfamily/Ribonuclease H"/>
    <property type="match status" value="1"/>
</dbReference>
<keyword evidence="3" id="KW-0269">Exonuclease</keyword>
<accession>A0ABQ6GTF8</accession>
<dbReference type="SMART" id="SM00479">
    <property type="entry name" value="EXOIII"/>
    <property type="match status" value="1"/>
</dbReference>
<dbReference type="EMBL" id="BSST01000001">
    <property type="protein sequence ID" value="GLX77971.1"/>
    <property type="molecule type" value="Genomic_DNA"/>
</dbReference>
<evidence type="ECO:0000256" key="1">
    <source>
        <dbReference type="ARBA" id="ARBA00012417"/>
    </source>
</evidence>
<dbReference type="PANTHER" id="PTHR30231">
    <property type="entry name" value="DNA POLYMERASE III SUBUNIT EPSILON"/>
    <property type="match status" value="1"/>
</dbReference>
<proteinExistence type="predicted"/>
<name>A0ABQ6GTF8_9GAMM</name>
<dbReference type="SUPFAM" id="SSF53098">
    <property type="entry name" value="Ribonuclease H-like"/>
    <property type="match status" value="1"/>
</dbReference>
<gene>
    <name evidence="6" type="ORF">tinsulaeT_13110</name>
</gene>
<keyword evidence="2" id="KW-0540">Nuclease</keyword>
<dbReference type="NCBIfam" id="TIGR00573">
    <property type="entry name" value="dnaq"/>
    <property type="match status" value="1"/>
</dbReference>
<dbReference type="RefSeq" id="WP_284243867.1">
    <property type="nucleotide sequence ID" value="NZ_BSST01000001.1"/>
</dbReference>
<evidence type="ECO:0000313" key="7">
    <source>
        <dbReference type="Proteomes" id="UP001157186"/>
    </source>
</evidence>
<keyword evidence="3" id="KW-0378">Hydrolase</keyword>
<comment type="caution">
    <text evidence="6">The sequence shown here is derived from an EMBL/GenBank/DDBJ whole genome shotgun (WGS) entry which is preliminary data.</text>
</comment>
<organism evidence="6 7">
    <name type="scientific">Thalassotalea insulae</name>
    <dbReference type="NCBI Taxonomy" id="2056778"/>
    <lineage>
        <taxon>Bacteria</taxon>
        <taxon>Pseudomonadati</taxon>
        <taxon>Pseudomonadota</taxon>
        <taxon>Gammaproteobacteria</taxon>
        <taxon>Alteromonadales</taxon>
        <taxon>Colwelliaceae</taxon>
        <taxon>Thalassotalea</taxon>
    </lineage>
</organism>
<protein>
    <recommendedName>
        <fullName evidence="1">DNA-directed DNA polymerase</fullName>
        <ecNumber evidence="1">2.7.7.7</ecNumber>
    </recommendedName>
</protein>
<reference evidence="6 7" key="1">
    <citation type="submission" date="2023-03" db="EMBL/GenBank/DDBJ databases">
        <title>Draft genome sequence of Thalassotalea insulae KCTC 62186T.</title>
        <authorList>
            <person name="Sawabe T."/>
        </authorList>
    </citation>
    <scope>NUCLEOTIDE SEQUENCE [LARGE SCALE GENOMIC DNA]</scope>
    <source>
        <strain evidence="6 7">KCTC 62186</strain>
    </source>
</reference>
<evidence type="ECO:0000256" key="3">
    <source>
        <dbReference type="ARBA" id="ARBA00022839"/>
    </source>
</evidence>
<sequence length="804" mass="92719">MASKRIVFLDTETTGLSPHKGNHRVIDIACIEYIDKKPSGRVLQSILCAGNKPSNKNALKVHGITDESRMNKPEFESIADNLLEFLEDCHLIIYNKAFDIGFIESEFRLLGKNIHLDNHCHKISCAMELAKQTFNTSRISLDAACKRYRIDLSNRKQHGAYIDADLTAQLYFKLTDKAEKPLSRTPHTKPQRKPKAVAIPRAFKHPKNNKLIQLNYCKNADCKNFGIPAKNPNRNSDGTPKRGLGNDYKLTHNKDGTHSLTCSLCNQSSILINNRAYIQESLRIKQLLVIEEPSCGNTEQACKNVGKGIYTYPEKYKKNGFTRKTRQWVVPYVTKGKNGGKPRQELKMQPMYGSQRYQCKLCKKNFSVVLDPQQKHYRRDINEPLFLAFVNKGIVNRQIEVLDVNPQTIYDKIDFFYHQALTFARFYEFLLPECLAQYTPILSCDRQYYLSNWNDTNSPMPSRIVNTSTVDNITGYTLASTVNFDPNSDAKKIKSEHQRKKEYLKARYYRRFGQYILNDEDIELPTDDNYINVPLQMPRRGLLVHQTYSTLAHFERIKSFLRKCDQVIYFLDNDSGFSTMCPAVFHDMIKSEKLHAYMVTTEKNGGANLLDKGMADELNSRLNELKREYPDESERQLWQRMWKIQYKTPVTQPGSRSEWLVNPNTKSRFVGIHPLSGTNRESIELASSILQDTSLNGVDNWFQILRRLINMLERPPTSATNSKRWNAYAGYNPTWMSKLIEIMRVYNNFCRTNEKSLLSKKDHSEPTTAAQRLGITDKAYTASDILSFSVHSRFSDVPKHISNF</sequence>
<dbReference type="InterPro" id="IPR006054">
    <property type="entry name" value="DnaQ"/>
</dbReference>
<evidence type="ECO:0000313" key="6">
    <source>
        <dbReference type="EMBL" id="GLX77971.1"/>
    </source>
</evidence>
<dbReference type="Proteomes" id="UP001157186">
    <property type="component" value="Unassembled WGS sequence"/>
</dbReference>
<feature type="domain" description="Exonuclease" evidence="5">
    <location>
        <begin position="5"/>
        <end position="180"/>
    </location>
</feature>
<dbReference type="InterPro" id="IPR036397">
    <property type="entry name" value="RNaseH_sf"/>
</dbReference>
<dbReference type="Pfam" id="PF00929">
    <property type="entry name" value="RNase_T"/>
    <property type="match status" value="1"/>
</dbReference>
<dbReference type="InterPro" id="IPR013520">
    <property type="entry name" value="Ribonucl_H"/>
</dbReference>
<evidence type="ECO:0000256" key="4">
    <source>
        <dbReference type="ARBA" id="ARBA00049244"/>
    </source>
</evidence>
<dbReference type="InterPro" id="IPR012337">
    <property type="entry name" value="RNaseH-like_sf"/>
</dbReference>
<keyword evidence="7" id="KW-1185">Reference proteome</keyword>